<dbReference type="EMBL" id="JBHUPD010000002">
    <property type="protein sequence ID" value="MFD2872502.1"/>
    <property type="molecule type" value="Genomic_DNA"/>
</dbReference>
<evidence type="ECO:0000313" key="3">
    <source>
        <dbReference type="Proteomes" id="UP001597557"/>
    </source>
</evidence>
<dbReference type="InterPro" id="IPR013783">
    <property type="entry name" value="Ig-like_fold"/>
</dbReference>
<dbReference type="Pfam" id="PF16400">
    <property type="entry name" value="DUF5008"/>
    <property type="match status" value="1"/>
</dbReference>
<gene>
    <name evidence="2" type="ORF">ACFS5N_08495</name>
</gene>
<dbReference type="InterPro" id="IPR013431">
    <property type="entry name" value="Delta_60_rpt"/>
</dbReference>
<evidence type="ECO:0000313" key="2">
    <source>
        <dbReference type="EMBL" id="MFD2872502.1"/>
    </source>
</evidence>
<name>A0ABW5YAZ9_9SPHI</name>
<comment type="caution">
    <text evidence="2">The sequence shown here is derived from an EMBL/GenBank/DDBJ whole genome shotgun (WGS) entry which is preliminary data.</text>
</comment>
<dbReference type="Pfam" id="PF17164">
    <property type="entry name" value="DUF5122"/>
    <property type="match status" value="2"/>
</dbReference>
<proteinExistence type="predicted"/>
<organism evidence="2 3">
    <name type="scientific">Mucilaginibacter ximonensis</name>
    <dbReference type="NCBI Taxonomy" id="538021"/>
    <lineage>
        <taxon>Bacteria</taxon>
        <taxon>Pseudomonadati</taxon>
        <taxon>Bacteroidota</taxon>
        <taxon>Sphingobacteriia</taxon>
        <taxon>Sphingobacteriales</taxon>
        <taxon>Sphingobacteriaceae</taxon>
        <taxon>Mucilaginibacter</taxon>
    </lineage>
</organism>
<accession>A0ABW5YAZ9</accession>
<dbReference type="PROSITE" id="PS51257">
    <property type="entry name" value="PROKAR_LIPOPROTEIN"/>
    <property type="match status" value="1"/>
</dbReference>
<dbReference type="RefSeq" id="WP_377184248.1">
    <property type="nucleotide sequence ID" value="NZ_JBHUPD010000002.1"/>
</dbReference>
<evidence type="ECO:0000259" key="1">
    <source>
        <dbReference type="Pfam" id="PF16400"/>
    </source>
</evidence>
<feature type="domain" description="DUF5008" evidence="1">
    <location>
        <begin position="17"/>
        <end position="117"/>
    </location>
</feature>
<dbReference type="SUPFAM" id="SSF81296">
    <property type="entry name" value="E set domains"/>
    <property type="match status" value="1"/>
</dbReference>
<sequence>MKLRYTGLLAIAAALLVSSCKKPQQIFNNPYADAKAPLGISTDPQQIPQPASGAPGTPVTITATGLEQYKDKLLFLFNGQKAQIQKITSTSITVIVPASASSGITSFSVDGQLVFGPRFTVIGKVNLDPTYNNPVGTDGPVVKAYPIPNSTQMIIMGAFQNYANAGTIVKTNRIVRVFADGSWDRSFQVGAGANSTVYDIAQVGPYYYVVGDFSSFAQQSGNIQRIAKIQTNGLVDTMQVTTYLLKTKYVPTFNIGFAGGTASSVHAVGSNKMIVTGNFTYTTKRNYSANTYDAKDSTIVDSTIVRQLAQVNVDGTLDSNWRFDKTKQGYKFHIGASWTGPNGPIAPTIMDANNKLLVYGRFTSFDDQPANAMIRLNVVDGKPDQTFNIGSGPDQNLIAWVSYNAVLNKYLVVGAFSKFNGVASQYIVRLNYDGSVDGTFTPKVFNGGIPNFAKLLDDGLAVVSGSFRSYDGVIRNGFAVLNSSGGLADLYNNTGNVNGVIEDVYETRSADNKRALLIMGSFSLFDNQVKNNIVRVTFE</sequence>
<protein>
    <submittedName>
        <fullName evidence="2">DUF5008 domain-containing protein</fullName>
    </submittedName>
</protein>
<keyword evidence="3" id="KW-1185">Reference proteome</keyword>
<reference evidence="3" key="1">
    <citation type="journal article" date="2019" name="Int. J. Syst. Evol. Microbiol.">
        <title>The Global Catalogue of Microorganisms (GCM) 10K type strain sequencing project: providing services to taxonomists for standard genome sequencing and annotation.</title>
        <authorList>
            <consortium name="The Broad Institute Genomics Platform"/>
            <consortium name="The Broad Institute Genome Sequencing Center for Infectious Disease"/>
            <person name="Wu L."/>
            <person name="Ma J."/>
        </authorList>
    </citation>
    <scope>NUCLEOTIDE SEQUENCE [LARGE SCALE GENOMIC DNA]</scope>
    <source>
        <strain evidence="3">KCTC 22437</strain>
    </source>
</reference>
<dbReference type="InterPro" id="IPR014756">
    <property type="entry name" value="Ig_E-set"/>
</dbReference>
<dbReference type="Gene3D" id="2.60.40.10">
    <property type="entry name" value="Immunoglobulins"/>
    <property type="match status" value="1"/>
</dbReference>
<dbReference type="Gene3D" id="2.80.10.50">
    <property type="match status" value="2"/>
</dbReference>
<dbReference type="InterPro" id="IPR032175">
    <property type="entry name" value="DUF5008"/>
</dbReference>
<dbReference type="Proteomes" id="UP001597557">
    <property type="component" value="Unassembled WGS sequence"/>
</dbReference>